<evidence type="ECO:0000313" key="1">
    <source>
        <dbReference type="EMBL" id="KAL0948973.1"/>
    </source>
</evidence>
<dbReference type="Proteomes" id="UP001556367">
    <property type="component" value="Unassembled WGS sequence"/>
</dbReference>
<accession>A0ABR3J0D2</accession>
<organism evidence="1 2">
    <name type="scientific">Hohenbuehelia grisea</name>
    <dbReference type="NCBI Taxonomy" id="104357"/>
    <lineage>
        <taxon>Eukaryota</taxon>
        <taxon>Fungi</taxon>
        <taxon>Dikarya</taxon>
        <taxon>Basidiomycota</taxon>
        <taxon>Agaricomycotina</taxon>
        <taxon>Agaricomycetes</taxon>
        <taxon>Agaricomycetidae</taxon>
        <taxon>Agaricales</taxon>
        <taxon>Pleurotineae</taxon>
        <taxon>Pleurotaceae</taxon>
        <taxon>Hohenbuehelia</taxon>
    </lineage>
</organism>
<dbReference type="InterPro" id="IPR018824">
    <property type="entry name" value="Conidiation-specific_6"/>
</dbReference>
<reference evidence="2" key="1">
    <citation type="submission" date="2024-06" db="EMBL/GenBank/DDBJ databases">
        <title>Multi-omics analyses provide insights into the biosynthesis of the anticancer antibiotic pleurotin in Hohenbuehelia grisea.</title>
        <authorList>
            <person name="Weaver J.A."/>
            <person name="Alberti F."/>
        </authorList>
    </citation>
    <scope>NUCLEOTIDE SEQUENCE [LARGE SCALE GENOMIC DNA]</scope>
    <source>
        <strain evidence="2">T-177</strain>
    </source>
</reference>
<dbReference type="EMBL" id="JASNQZ010000012">
    <property type="protein sequence ID" value="KAL0948973.1"/>
    <property type="molecule type" value="Genomic_DNA"/>
</dbReference>
<name>A0ABR3J0D2_9AGAR</name>
<keyword evidence="2" id="KW-1185">Reference proteome</keyword>
<dbReference type="Pfam" id="PF10346">
    <property type="entry name" value="Con-6"/>
    <property type="match status" value="1"/>
</dbReference>
<protein>
    <submittedName>
        <fullName evidence="1">Uncharacterized protein</fullName>
    </submittedName>
</protein>
<gene>
    <name evidence="1" type="ORF">HGRIS_009073</name>
</gene>
<sequence>MKVLRRQGTFDSVGVLNIVNIREYVAARSTSLRGECISGKIEKTANRMTLTFRSAHREGAMTVRYAARAEVMTMSTAPALRNRVSAEGDAILRKTIDDSVPMSTGALRYNLFNPSASPLATKSPLPLRIHRTFQRMDTQNAQVENSRPAKDEAKRKIESQLHDGDLGEVEFKFDAEGEPENINANYQAQVSPEGPKNTRNVIGGHKATIANPKVSDEAKEYSRQVLKDEFDVEA</sequence>
<evidence type="ECO:0000313" key="2">
    <source>
        <dbReference type="Proteomes" id="UP001556367"/>
    </source>
</evidence>
<comment type="caution">
    <text evidence="1">The sequence shown here is derived from an EMBL/GenBank/DDBJ whole genome shotgun (WGS) entry which is preliminary data.</text>
</comment>
<proteinExistence type="predicted"/>